<dbReference type="Pfam" id="PF00296">
    <property type="entry name" value="Bac_luciferase"/>
    <property type="match status" value="1"/>
</dbReference>
<sequence>MATRLGLSLPQGRQYDIGKDVPDVARTAEQIGYESLWVYERALFPEPTTQGLYGVPGLPWPEHYRGVPEPLVTLTLAVTATERVRLGTGVLVAPLHGPLQLAKALGTLDAASGGRVVAGLGTGWSLDEYAAAGVAPFEERGKVLDEVLDVCQAAWGPDPVVYEGRLTKIASAVVGPKPARTIPILLPANSKKALTRLVDRADGWLPIAMGAEQLAAQWRQVQDLAAERGRTRPIETVVRVNNVQYTAKAYDGADRAPFQGNVDQIVTDLKAHAEVGLDEFFLDIQASTRDAQELKDVAAEVFTAARAAGI</sequence>
<dbReference type="PANTHER" id="PTHR30011">
    <property type="entry name" value="ALKANESULFONATE MONOOXYGENASE-RELATED"/>
    <property type="match status" value="1"/>
</dbReference>
<dbReference type="Proteomes" id="UP000472335">
    <property type="component" value="Unassembled WGS sequence"/>
</dbReference>
<proteinExistence type="predicted"/>
<dbReference type="PANTHER" id="PTHR30011:SF32">
    <property type="entry name" value="CONSERVED PROTEIN"/>
    <property type="match status" value="1"/>
</dbReference>
<reference evidence="2 3" key="1">
    <citation type="submission" date="2020-02" db="EMBL/GenBank/DDBJ databases">
        <title>Whole-genome analyses of novel actinobacteria.</title>
        <authorList>
            <person name="Sahin N."/>
            <person name="Gencbay T."/>
        </authorList>
    </citation>
    <scope>NUCLEOTIDE SEQUENCE [LARGE SCALE GENOMIC DNA]</scope>
    <source>
        <strain evidence="2 3">HC44</strain>
    </source>
</reference>
<evidence type="ECO:0000313" key="3">
    <source>
        <dbReference type="Proteomes" id="UP000472335"/>
    </source>
</evidence>
<dbReference type="GO" id="GO:0016705">
    <property type="term" value="F:oxidoreductase activity, acting on paired donors, with incorporation or reduction of molecular oxygen"/>
    <property type="evidence" value="ECO:0007669"/>
    <property type="project" value="InterPro"/>
</dbReference>
<dbReference type="RefSeq" id="WP_165257654.1">
    <property type="nucleotide sequence ID" value="NZ_JAAKZY010000027.1"/>
</dbReference>
<dbReference type="InterPro" id="IPR011251">
    <property type="entry name" value="Luciferase-like_dom"/>
</dbReference>
<dbReference type="NCBIfam" id="TIGR03619">
    <property type="entry name" value="F420_Rv2161c"/>
    <property type="match status" value="1"/>
</dbReference>
<dbReference type="InterPro" id="IPR019921">
    <property type="entry name" value="Lucif-like_OxRdtase_Rv2161c"/>
</dbReference>
<dbReference type="InterPro" id="IPR051260">
    <property type="entry name" value="Diverse_substr_monoxygenases"/>
</dbReference>
<dbReference type="InterPro" id="IPR036661">
    <property type="entry name" value="Luciferase-like_sf"/>
</dbReference>
<name>A0A6G4V2G4_9ACTN</name>
<comment type="caution">
    <text evidence="2">The sequence shown here is derived from an EMBL/GenBank/DDBJ whole genome shotgun (WGS) entry which is preliminary data.</text>
</comment>
<protein>
    <submittedName>
        <fullName evidence="2">LLM class F420-dependent oxidoreductase</fullName>
    </submittedName>
</protein>
<dbReference type="EMBL" id="JAAKZY010000027">
    <property type="protein sequence ID" value="NGO08209.1"/>
    <property type="molecule type" value="Genomic_DNA"/>
</dbReference>
<dbReference type="Gene3D" id="3.20.20.30">
    <property type="entry name" value="Luciferase-like domain"/>
    <property type="match status" value="1"/>
</dbReference>
<evidence type="ECO:0000259" key="1">
    <source>
        <dbReference type="Pfam" id="PF00296"/>
    </source>
</evidence>
<keyword evidence="3" id="KW-1185">Reference proteome</keyword>
<dbReference type="SUPFAM" id="SSF51679">
    <property type="entry name" value="Bacterial luciferase-like"/>
    <property type="match status" value="1"/>
</dbReference>
<evidence type="ECO:0000313" key="2">
    <source>
        <dbReference type="EMBL" id="NGO08209.1"/>
    </source>
</evidence>
<accession>A0A6G4V2G4</accession>
<feature type="domain" description="Luciferase-like" evidence="1">
    <location>
        <begin position="19"/>
        <end position="239"/>
    </location>
</feature>
<organism evidence="2 3">
    <name type="scientific">Streptomyces scabichelini</name>
    <dbReference type="NCBI Taxonomy" id="2711217"/>
    <lineage>
        <taxon>Bacteria</taxon>
        <taxon>Bacillati</taxon>
        <taxon>Actinomycetota</taxon>
        <taxon>Actinomycetes</taxon>
        <taxon>Kitasatosporales</taxon>
        <taxon>Streptomycetaceae</taxon>
        <taxon>Streptomyces</taxon>
    </lineage>
</organism>
<gene>
    <name evidence="2" type="ORF">G5C60_11300</name>
</gene>
<dbReference type="AlphaFoldDB" id="A0A6G4V2G4"/>